<name>A0A1B3XR24_9BACI</name>
<organism evidence="3 4">
    <name type="scientific">Peribacillus muralis</name>
    <dbReference type="NCBI Taxonomy" id="264697"/>
    <lineage>
        <taxon>Bacteria</taxon>
        <taxon>Bacillati</taxon>
        <taxon>Bacillota</taxon>
        <taxon>Bacilli</taxon>
        <taxon>Bacillales</taxon>
        <taxon>Bacillaceae</taxon>
        <taxon>Peribacillus</taxon>
    </lineage>
</organism>
<keyword evidence="2" id="KW-1133">Transmembrane helix</keyword>
<gene>
    <name evidence="3" type="ORF">ABE28_014970</name>
</gene>
<proteinExistence type="predicted"/>
<evidence type="ECO:0000256" key="2">
    <source>
        <dbReference type="SAM" id="Phobius"/>
    </source>
</evidence>
<evidence type="ECO:0000256" key="1">
    <source>
        <dbReference type="SAM" id="MobiDB-lite"/>
    </source>
</evidence>
<dbReference type="EMBL" id="CP017080">
    <property type="protein sequence ID" value="AOH55660.1"/>
    <property type="molecule type" value="Genomic_DNA"/>
</dbReference>
<reference evidence="3 4" key="1">
    <citation type="submission" date="2016-08" db="EMBL/GenBank/DDBJ databases">
        <title>Complete genome sequence of Bacillus muralis G25-68, a strain with toxicity to nematodes.</title>
        <authorList>
            <person name="Zheng Z."/>
        </authorList>
    </citation>
    <scope>NUCLEOTIDE SEQUENCE [LARGE SCALE GENOMIC DNA]</scope>
    <source>
        <strain evidence="3 4">G25-68</strain>
    </source>
</reference>
<dbReference type="Proteomes" id="UP000077926">
    <property type="component" value="Chromosome"/>
</dbReference>
<dbReference type="STRING" id="264697.ABE28_014970"/>
<keyword evidence="2" id="KW-0812">Transmembrane</keyword>
<dbReference type="InterPro" id="IPR038503">
    <property type="entry name" value="SpoIIIAH_sf"/>
</dbReference>
<evidence type="ECO:0000313" key="3">
    <source>
        <dbReference type="EMBL" id="AOH55660.1"/>
    </source>
</evidence>
<keyword evidence="2" id="KW-0472">Membrane</keyword>
<sequence>MLLKKQTVWLLTMLSLVVVLSVYYLTAPEENAADMTATEQAEKAENKMENKTDSKTETKGESKVNKETAKNAEGSSVTIASGDEFESLRMQIEDERAKLNEELTTKMGNTDLSAEERDEAYAKMEQLSETKVKENIIENLIVAMDYNAALVRVDGTDVKVSVKADKQTKTEANNIIRLVRKEVSDAQNVVVDFQPEK</sequence>
<dbReference type="RefSeq" id="WP_064463290.1">
    <property type="nucleotide sequence ID" value="NZ_CP017080.1"/>
</dbReference>
<protein>
    <recommendedName>
        <fullName evidence="5">Stage III sporulation protein AH</fullName>
    </recommendedName>
</protein>
<keyword evidence="4" id="KW-1185">Reference proteome</keyword>
<accession>A0A1B3XR24</accession>
<dbReference type="KEGG" id="bmur:ABE28_014970"/>
<dbReference type="OrthoDB" id="2939102at2"/>
<evidence type="ECO:0008006" key="5">
    <source>
        <dbReference type="Google" id="ProtNLM"/>
    </source>
</evidence>
<dbReference type="InterPro" id="IPR024232">
    <property type="entry name" value="SpoIIIAH"/>
</dbReference>
<feature type="compositionally biased region" description="Basic and acidic residues" evidence="1">
    <location>
        <begin position="40"/>
        <end position="70"/>
    </location>
</feature>
<dbReference type="AlphaFoldDB" id="A0A1B3XR24"/>
<dbReference type="Pfam" id="PF12685">
    <property type="entry name" value="SpoIIIAH"/>
    <property type="match status" value="1"/>
</dbReference>
<feature type="transmembrane region" description="Helical" evidence="2">
    <location>
        <begin position="7"/>
        <end position="26"/>
    </location>
</feature>
<dbReference type="Gene3D" id="1.10.287.4300">
    <property type="entry name" value="Stage III sporulation protein AH-like"/>
    <property type="match status" value="1"/>
</dbReference>
<feature type="region of interest" description="Disordered" evidence="1">
    <location>
        <begin position="35"/>
        <end position="80"/>
    </location>
</feature>
<evidence type="ECO:0000313" key="4">
    <source>
        <dbReference type="Proteomes" id="UP000077926"/>
    </source>
</evidence>